<dbReference type="InterPro" id="IPR010730">
    <property type="entry name" value="HET"/>
</dbReference>
<dbReference type="Proteomes" id="UP000078559">
    <property type="component" value="Chromosome 1"/>
</dbReference>
<keyword evidence="3" id="KW-1185">Reference proteome</keyword>
<gene>
    <name evidence="2" type="ORF">VM1G_00077</name>
</gene>
<feature type="domain" description="Heterokaryon incompatibility" evidence="1">
    <location>
        <begin position="38"/>
        <end position="192"/>
    </location>
</feature>
<organism evidence="2 3">
    <name type="scientific">Cytospora mali</name>
    <name type="common">Apple Valsa canker fungus</name>
    <name type="synonym">Valsa mali</name>
    <dbReference type="NCBI Taxonomy" id="578113"/>
    <lineage>
        <taxon>Eukaryota</taxon>
        <taxon>Fungi</taxon>
        <taxon>Dikarya</taxon>
        <taxon>Ascomycota</taxon>
        <taxon>Pezizomycotina</taxon>
        <taxon>Sordariomycetes</taxon>
        <taxon>Sordariomycetidae</taxon>
        <taxon>Diaporthales</taxon>
        <taxon>Cytosporaceae</taxon>
        <taxon>Cytospora</taxon>
    </lineage>
</organism>
<protein>
    <recommendedName>
        <fullName evidence="1">Heterokaryon incompatibility domain-containing protein</fullName>
    </recommendedName>
</protein>
<dbReference type="EMBL" id="CM003098">
    <property type="protein sequence ID" value="KUI65118.1"/>
    <property type="molecule type" value="Genomic_DNA"/>
</dbReference>
<name>A0A194VMD5_CYTMA</name>
<dbReference type="Pfam" id="PF06985">
    <property type="entry name" value="HET"/>
    <property type="match status" value="1"/>
</dbReference>
<proteinExistence type="predicted"/>
<dbReference type="AlphaFoldDB" id="A0A194VMD5"/>
<accession>A0A194VMD5</accession>
<evidence type="ECO:0000259" key="1">
    <source>
        <dbReference type="Pfam" id="PF06985"/>
    </source>
</evidence>
<evidence type="ECO:0000313" key="3">
    <source>
        <dbReference type="Proteomes" id="UP000078559"/>
    </source>
</evidence>
<dbReference type="OrthoDB" id="2157530at2759"/>
<evidence type="ECO:0000313" key="2">
    <source>
        <dbReference type="EMBL" id="KUI65118.1"/>
    </source>
</evidence>
<sequence>MAVPPNDPKAPRWLLNLQEWKTVPYTDIPADILSSEGYGIVSYTWGYILDKANPASNPPDGQLWDVPGVTKWPLSRAREVMHNIGVRYIWWDWMCVPQRGKEPLSGELQEVQGQEIGKQLHIYSAATRSIVWLHSTSWSKESALKDLIRLQPPEAEGKDAVYMQGHVDHVLHQLDRARSEEWWLCSGWTLQEGVLLSETDLIDGEGNALSGPDFWLGDQATVSDLTISITRLAYEVAIGYFIKSQGHEPDVGAPVPPTAHILSQAPEVWLRRSLQTFLRSGLVSFWKKSPLYILSGKHGRTFGKIQDSCWALVGALDITDIEVSYDESVSMAEVKTRMMRALIDKYQWEMLMLAFPESVVRQEEGQDILGQKFRWTDVVGGVMLPIHAFCVEVQAGSEASQGTLPTLSYTNDLRIKSKNGNSISLYRPSAGSASWFRHYRQDKDGLKVVSTNEIAFEQDGLLSTAWLLPIYNINMKVENPGRRCLVLLNLTNQTVREPAKATFGGIIDIRSVGDEKMEVGGLISLDPSL</sequence>
<reference evidence="2" key="1">
    <citation type="submission" date="2014-12" db="EMBL/GenBank/DDBJ databases">
        <title>Genome Sequence of Valsa Canker Pathogens Uncovers a Specific Adaption of Colonization on Woody Bark.</title>
        <authorList>
            <person name="Yin Z."/>
            <person name="Liu H."/>
            <person name="Gao X."/>
            <person name="Li Z."/>
            <person name="Song N."/>
            <person name="Ke X."/>
            <person name="Dai Q."/>
            <person name="Wu Y."/>
            <person name="Sun Y."/>
            <person name="Xu J.-R."/>
            <person name="Kang Z.K."/>
            <person name="Wang L."/>
            <person name="Huang L."/>
        </authorList>
    </citation>
    <scope>NUCLEOTIDE SEQUENCE [LARGE SCALE GENOMIC DNA]</scope>
    <source>
        <strain evidence="2">03-8</strain>
    </source>
</reference>